<dbReference type="STRING" id="494026.PGLA_15045"/>
<evidence type="ECO:0000313" key="1">
    <source>
        <dbReference type="EMBL" id="OAB41905.1"/>
    </source>
</evidence>
<name>A0A168KEI4_9BACL</name>
<dbReference type="Gene3D" id="2.30.110.10">
    <property type="entry name" value="Electron Transport, Fmn-binding Protein, Chain A"/>
    <property type="match status" value="1"/>
</dbReference>
<dbReference type="Proteomes" id="UP000076967">
    <property type="component" value="Unassembled WGS sequence"/>
</dbReference>
<accession>A0A168KEI4</accession>
<evidence type="ECO:0000313" key="2">
    <source>
        <dbReference type="Proteomes" id="UP000076967"/>
    </source>
</evidence>
<comment type="caution">
    <text evidence="1">The sequence shown here is derived from an EMBL/GenBank/DDBJ whole genome shotgun (WGS) entry which is preliminary data.</text>
</comment>
<dbReference type="SUPFAM" id="SSF50475">
    <property type="entry name" value="FMN-binding split barrel"/>
    <property type="match status" value="1"/>
</dbReference>
<dbReference type="InterPro" id="IPR012349">
    <property type="entry name" value="Split_barrel_FMN-bd"/>
</dbReference>
<sequence>MLIGDMKVCRDSESRRMLWNEGDEKYYSLGVDDPDYCVFEFTSDRGNYYFNLEKHIFTIEELSEDAISSV</sequence>
<protein>
    <submittedName>
        <fullName evidence="1">Uncharacterized protein</fullName>
    </submittedName>
</protein>
<reference evidence="1 2" key="1">
    <citation type="submission" date="2016-03" db="EMBL/GenBank/DDBJ databases">
        <title>Draft genome sequence of Paenibacillus glacialis DSM 22343.</title>
        <authorList>
            <person name="Shin S.-K."/>
            <person name="Yi H."/>
        </authorList>
    </citation>
    <scope>NUCLEOTIDE SEQUENCE [LARGE SCALE GENOMIC DNA]</scope>
    <source>
        <strain evidence="1 2">DSM 22343</strain>
    </source>
</reference>
<organism evidence="1 2">
    <name type="scientific">Paenibacillus glacialis</name>
    <dbReference type="NCBI Taxonomy" id="494026"/>
    <lineage>
        <taxon>Bacteria</taxon>
        <taxon>Bacillati</taxon>
        <taxon>Bacillota</taxon>
        <taxon>Bacilli</taxon>
        <taxon>Bacillales</taxon>
        <taxon>Paenibacillaceae</taxon>
        <taxon>Paenibacillus</taxon>
    </lineage>
</organism>
<proteinExistence type="predicted"/>
<dbReference type="AlphaFoldDB" id="A0A168KEI4"/>
<gene>
    <name evidence="1" type="ORF">PGLA_15045</name>
</gene>
<keyword evidence="2" id="KW-1185">Reference proteome</keyword>
<dbReference type="EMBL" id="LVJH01000026">
    <property type="protein sequence ID" value="OAB41905.1"/>
    <property type="molecule type" value="Genomic_DNA"/>
</dbReference>